<dbReference type="HAMAP" id="MF_00074">
    <property type="entry name" value="16SrRNA_methyltr_G"/>
    <property type="match status" value="1"/>
</dbReference>
<comment type="caution">
    <text evidence="7">The sequence shown here is derived from an EMBL/GenBank/DDBJ whole genome shotgun (WGS) entry which is preliminary data.</text>
</comment>
<gene>
    <name evidence="6 7" type="primary">rsmG</name>
    <name evidence="7" type="ORF">EEB11_10555</name>
</gene>
<dbReference type="GO" id="GO:0032259">
    <property type="term" value="P:methylation"/>
    <property type="evidence" value="ECO:0007669"/>
    <property type="project" value="UniProtKB-KW"/>
</dbReference>
<dbReference type="InterPro" id="IPR029063">
    <property type="entry name" value="SAM-dependent_MTases_sf"/>
</dbReference>
<dbReference type="GO" id="GO:0008168">
    <property type="term" value="F:methyltransferase activity"/>
    <property type="evidence" value="ECO:0007669"/>
    <property type="project" value="UniProtKB-KW"/>
</dbReference>
<dbReference type="InterPro" id="IPR003682">
    <property type="entry name" value="rRNA_ssu_MeTfrase_G"/>
</dbReference>
<evidence type="ECO:0000313" key="7">
    <source>
        <dbReference type="EMBL" id="TGD43375.1"/>
    </source>
</evidence>
<accession>A0ABY2KLI2</accession>
<feature type="binding site" evidence="6">
    <location>
        <position position="72"/>
    </location>
    <ligand>
        <name>S-adenosyl-L-methionine</name>
        <dbReference type="ChEBI" id="CHEBI:59789"/>
    </ligand>
</feature>
<evidence type="ECO:0000256" key="4">
    <source>
        <dbReference type="ARBA" id="ARBA00022679"/>
    </source>
</evidence>
<name>A0ABY2KLI2_9RHOB</name>
<evidence type="ECO:0000256" key="1">
    <source>
        <dbReference type="ARBA" id="ARBA00022490"/>
    </source>
</evidence>
<proteinExistence type="inferred from homology"/>
<dbReference type="PIRSF" id="PIRSF003078">
    <property type="entry name" value="GidB"/>
    <property type="match status" value="1"/>
</dbReference>
<reference evidence="7 8" key="1">
    <citation type="submission" date="2018-11" db="EMBL/GenBank/DDBJ databases">
        <title>Tabrizicola sp. isolated from sediment of alpine lake.</title>
        <authorList>
            <person name="Liu Z."/>
        </authorList>
    </citation>
    <scope>NUCLEOTIDE SEQUENCE [LARGE SCALE GENOMIC DNA]</scope>
    <source>
        <strain evidence="7 8">DRYC-M-16</strain>
    </source>
</reference>
<protein>
    <recommendedName>
        <fullName evidence="6">Ribosomal RNA small subunit methyltransferase G</fullName>
        <ecNumber evidence="6">2.1.1.170</ecNumber>
    </recommendedName>
    <alternativeName>
        <fullName evidence="6">16S rRNA 7-methylguanosine methyltransferase</fullName>
        <shortName evidence="6">16S rRNA m7G methyltransferase</shortName>
    </alternativeName>
</protein>
<evidence type="ECO:0000256" key="3">
    <source>
        <dbReference type="ARBA" id="ARBA00022603"/>
    </source>
</evidence>
<dbReference type="Proteomes" id="UP000297741">
    <property type="component" value="Unassembled WGS sequence"/>
</dbReference>
<comment type="caution">
    <text evidence="6">Lacks conserved residue(s) required for the propagation of feature annotation.</text>
</comment>
<comment type="catalytic activity">
    <reaction evidence="6">
        <text>guanosine(527) in 16S rRNA + S-adenosyl-L-methionine = N(7)-methylguanosine(527) in 16S rRNA + S-adenosyl-L-homocysteine</text>
        <dbReference type="Rhea" id="RHEA:42732"/>
        <dbReference type="Rhea" id="RHEA-COMP:10209"/>
        <dbReference type="Rhea" id="RHEA-COMP:10210"/>
        <dbReference type="ChEBI" id="CHEBI:57856"/>
        <dbReference type="ChEBI" id="CHEBI:59789"/>
        <dbReference type="ChEBI" id="CHEBI:74269"/>
        <dbReference type="ChEBI" id="CHEBI:74480"/>
        <dbReference type="EC" id="2.1.1.170"/>
    </reaction>
</comment>
<evidence type="ECO:0000256" key="2">
    <source>
        <dbReference type="ARBA" id="ARBA00022552"/>
    </source>
</evidence>
<dbReference type="EMBL" id="RPEM01000006">
    <property type="protein sequence ID" value="TGD43375.1"/>
    <property type="molecule type" value="Genomic_DNA"/>
</dbReference>
<keyword evidence="2 6" id="KW-0698">rRNA processing</keyword>
<keyword evidence="1 6" id="KW-0963">Cytoplasm</keyword>
<feature type="binding site" evidence="6">
    <location>
        <position position="140"/>
    </location>
    <ligand>
        <name>S-adenosyl-L-methionine</name>
        <dbReference type="ChEBI" id="CHEBI:59789"/>
    </ligand>
</feature>
<evidence type="ECO:0000256" key="6">
    <source>
        <dbReference type="HAMAP-Rule" id="MF_00074"/>
    </source>
</evidence>
<comment type="function">
    <text evidence="6">Specifically methylates the N7 position of guanine in position 527 of 16S rRNA.</text>
</comment>
<evidence type="ECO:0000313" key="8">
    <source>
        <dbReference type="Proteomes" id="UP000297741"/>
    </source>
</evidence>
<dbReference type="EC" id="2.1.1.170" evidence="6"/>
<dbReference type="SUPFAM" id="SSF53335">
    <property type="entry name" value="S-adenosyl-L-methionine-dependent methyltransferases"/>
    <property type="match status" value="1"/>
</dbReference>
<comment type="similarity">
    <text evidence="6">Belongs to the methyltransferase superfamily. RNA methyltransferase RsmG family.</text>
</comment>
<dbReference type="PANTHER" id="PTHR31760:SF0">
    <property type="entry name" value="S-ADENOSYL-L-METHIONINE-DEPENDENT METHYLTRANSFERASES SUPERFAMILY PROTEIN"/>
    <property type="match status" value="1"/>
</dbReference>
<keyword evidence="4 6" id="KW-0808">Transferase</keyword>
<feature type="binding site" evidence="6">
    <location>
        <position position="77"/>
    </location>
    <ligand>
        <name>S-adenosyl-L-methionine</name>
        <dbReference type="ChEBI" id="CHEBI:59789"/>
    </ligand>
</feature>
<comment type="subcellular location">
    <subcellularLocation>
        <location evidence="6">Cytoplasm</location>
    </subcellularLocation>
</comment>
<evidence type="ECO:0000256" key="5">
    <source>
        <dbReference type="ARBA" id="ARBA00022691"/>
    </source>
</evidence>
<keyword evidence="5 6" id="KW-0949">S-adenosyl-L-methionine</keyword>
<dbReference type="Gene3D" id="3.40.50.150">
    <property type="entry name" value="Vaccinia Virus protein VP39"/>
    <property type="match status" value="1"/>
</dbReference>
<organism evidence="7 8">
    <name type="scientific">Pseudotabrizicola sediminis</name>
    <dbReference type="NCBI Taxonomy" id="2486418"/>
    <lineage>
        <taxon>Bacteria</taxon>
        <taxon>Pseudomonadati</taxon>
        <taxon>Pseudomonadota</taxon>
        <taxon>Alphaproteobacteria</taxon>
        <taxon>Rhodobacterales</taxon>
        <taxon>Paracoccaceae</taxon>
        <taxon>Pseudotabrizicola</taxon>
    </lineage>
</organism>
<dbReference type="Pfam" id="PF02527">
    <property type="entry name" value="GidB"/>
    <property type="match status" value="1"/>
</dbReference>
<feature type="binding site" evidence="6">
    <location>
        <begin position="126"/>
        <end position="127"/>
    </location>
    <ligand>
        <name>S-adenosyl-L-methionine</name>
        <dbReference type="ChEBI" id="CHEBI:59789"/>
    </ligand>
</feature>
<dbReference type="PANTHER" id="PTHR31760">
    <property type="entry name" value="S-ADENOSYL-L-METHIONINE-DEPENDENT METHYLTRANSFERASES SUPERFAMILY PROTEIN"/>
    <property type="match status" value="1"/>
</dbReference>
<keyword evidence="8" id="KW-1185">Reference proteome</keyword>
<sequence>MPKLHGFDLGGDVSRETFERLDLLEALVRKWNPAINLVSKGSISNLYQRHILDSLQLYTLMDLEEGVWADLGSGGGFPGLVIAVLAGDSAKKIAVTLVEADSRKATFLREAARQLDVTVTVLNARIEETPPLAADVLSARALGPLTKLCAFAMRHLGKNGQALFPKGINYQAEVTAARSDWAFDLRVHPSKTEPAAAILALRNIQHV</sequence>
<keyword evidence="3 6" id="KW-0489">Methyltransferase</keyword>
<dbReference type="NCBIfam" id="TIGR00138">
    <property type="entry name" value="rsmG_gidB"/>
    <property type="match status" value="1"/>
</dbReference>